<evidence type="ECO:0000313" key="1">
    <source>
        <dbReference type="EMBL" id="KAH8014615.1"/>
    </source>
</evidence>
<keyword evidence="2" id="KW-1185">Reference proteome</keyword>
<sequence length="125" mass="14390">MKQDEPFCPWGGICQNQLLCENPLNYHMSLHQSLSQEVNLKDQFNSALMTYEKALKNREEIVSTLLLQNEELATQLQQTAEGRANMELKFQHASEASQEASKKIQNVMERDYETGKLNAKKVIIF</sequence>
<evidence type="ECO:0000313" key="2">
    <source>
        <dbReference type="Proteomes" id="UP000827872"/>
    </source>
</evidence>
<gene>
    <name evidence="1" type="primary">MIPOL1_2</name>
    <name evidence="1" type="ORF">K3G42_030648</name>
</gene>
<organism evidence="1 2">
    <name type="scientific">Sphaerodactylus townsendi</name>
    <dbReference type="NCBI Taxonomy" id="933632"/>
    <lineage>
        <taxon>Eukaryota</taxon>
        <taxon>Metazoa</taxon>
        <taxon>Chordata</taxon>
        <taxon>Craniata</taxon>
        <taxon>Vertebrata</taxon>
        <taxon>Euteleostomi</taxon>
        <taxon>Lepidosauria</taxon>
        <taxon>Squamata</taxon>
        <taxon>Bifurcata</taxon>
        <taxon>Gekkota</taxon>
        <taxon>Sphaerodactylidae</taxon>
        <taxon>Sphaerodactylus</taxon>
    </lineage>
</organism>
<name>A0ACB8G527_9SAUR</name>
<dbReference type="EMBL" id="CM037615">
    <property type="protein sequence ID" value="KAH8014615.1"/>
    <property type="molecule type" value="Genomic_DNA"/>
</dbReference>
<accession>A0ACB8G527</accession>
<reference evidence="1" key="1">
    <citation type="submission" date="2021-08" db="EMBL/GenBank/DDBJ databases">
        <title>The first chromosome-level gecko genome reveals the dynamic sex chromosomes of Neotropical dwarf geckos (Sphaerodactylidae: Sphaerodactylus).</title>
        <authorList>
            <person name="Pinto B.J."/>
            <person name="Keating S.E."/>
            <person name="Gamble T."/>
        </authorList>
    </citation>
    <scope>NUCLEOTIDE SEQUENCE</scope>
    <source>
        <strain evidence="1">TG3544</strain>
    </source>
</reference>
<proteinExistence type="predicted"/>
<dbReference type="Proteomes" id="UP000827872">
    <property type="component" value="Linkage Group LG02"/>
</dbReference>
<comment type="caution">
    <text evidence="1">The sequence shown here is derived from an EMBL/GenBank/DDBJ whole genome shotgun (WGS) entry which is preliminary data.</text>
</comment>
<protein>
    <submittedName>
        <fullName evidence="1">Mirror-image polydactyly protein 1 protein</fullName>
    </submittedName>
</protein>